<accession>A0AC34QVF9</accession>
<evidence type="ECO:0000313" key="2">
    <source>
        <dbReference type="WBParaSite" id="JU765_v2.g19744.t2"/>
    </source>
</evidence>
<name>A0AC34QVF9_9BILA</name>
<dbReference type="Proteomes" id="UP000887576">
    <property type="component" value="Unplaced"/>
</dbReference>
<protein>
    <submittedName>
        <fullName evidence="2">Uncharacterized protein</fullName>
    </submittedName>
</protein>
<dbReference type="WBParaSite" id="JU765_v2.g19744.t2">
    <property type="protein sequence ID" value="JU765_v2.g19744.t2"/>
    <property type="gene ID" value="JU765_v2.g19744"/>
</dbReference>
<evidence type="ECO:0000313" key="1">
    <source>
        <dbReference type="Proteomes" id="UP000887576"/>
    </source>
</evidence>
<proteinExistence type="predicted"/>
<sequence>MFGGYSIVFIFFAVLFIFISCAIFVFRQIQRIRLNSARREINSSIAPNLSKKNRQRILNKIDAVGAYRISDHVPKFTEITTIVEHANASYLFRMIGFDEIFRFVDRQLEVINPHLVRLPGESTNMFLQDVREVGNLPIDNEFIARLCFLHEVCRFRTKIPFLEADLEELRSMLREFTKILNNHQAKLSAAEPTSRIARWRAIQTQSVANPRKPILRRLNKSSSRKQAEEIPLLQVRTDPRKRRKAQPQL</sequence>
<organism evidence="1 2">
    <name type="scientific">Panagrolaimus sp. JU765</name>
    <dbReference type="NCBI Taxonomy" id="591449"/>
    <lineage>
        <taxon>Eukaryota</taxon>
        <taxon>Metazoa</taxon>
        <taxon>Ecdysozoa</taxon>
        <taxon>Nematoda</taxon>
        <taxon>Chromadorea</taxon>
        <taxon>Rhabditida</taxon>
        <taxon>Tylenchina</taxon>
        <taxon>Panagrolaimomorpha</taxon>
        <taxon>Panagrolaimoidea</taxon>
        <taxon>Panagrolaimidae</taxon>
        <taxon>Panagrolaimus</taxon>
    </lineage>
</organism>
<reference evidence="2" key="1">
    <citation type="submission" date="2025-08" db="UniProtKB">
        <authorList>
            <consortium name="WormBaseParasite"/>
        </authorList>
    </citation>
    <scope>IDENTIFICATION</scope>
</reference>